<dbReference type="Proteomes" id="UP000828390">
    <property type="component" value="Unassembled WGS sequence"/>
</dbReference>
<accession>A0A9D4EKN3</accession>
<reference evidence="1" key="2">
    <citation type="submission" date="2020-11" db="EMBL/GenBank/DDBJ databases">
        <authorList>
            <person name="McCartney M.A."/>
            <person name="Auch B."/>
            <person name="Kono T."/>
            <person name="Mallez S."/>
            <person name="Becker A."/>
            <person name="Gohl D.M."/>
            <person name="Silverstein K.A.T."/>
            <person name="Koren S."/>
            <person name="Bechman K.B."/>
            <person name="Herman A."/>
            <person name="Abrahante J.E."/>
            <person name="Garbe J."/>
        </authorList>
    </citation>
    <scope>NUCLEOTIDE SEQUENCE</scope>
    <source>
        <strain evidence="1">Duluth1</strain>
        <tissue evidence="1">Whole animal</tissue>
    </source>
</reference>
<sequence length="100" mass="11199">MSGSVTDVESMGMWPSNAQEENGLRRRLWSSGFRRPAVGPAQFQGLRRGRLLRVPFVVVEPKSSMLHVGRLRKSRGGGSWTKERPQVQELSSFLVSGEFP</sequence>
<reference evidence="1" key="1">
    <citation type="journal article" date="2019" name="bioRxiv">
        <title>The Genome of the Zebra Mussel, Dreissena polymorpha: A Resource for Invasive Species Research.</title>
        <authorList>
            <person name="McCartney M.A."/>
            <person name="Auch B."/>
            <person name="Kono T."/>
            <person name="Mallez S."/>
            <person name="Zhang Y."/>
            <person name="Obille A."/>
            <person name="Becker A."/>
            <person name="Abrahante J.E."/>
            <person name="Garbe J."/>
            <person name="Badalamenti J.P."/>
            <person name="Herman A."/>
            <person name="Mangelson H."/>
            <person name="Liachko I."/>
            <person name="Sullivan S."/>
            <person name="Sone E.D."/>
            <person name="Koren S."/>
            <person name="Silverstein K.A.T."/>
            <person name="Beckman K.B."/>
            <person name="Gohl D.M."/>
        </authorList>
    </citation>
    <scope>NUCLEOTIDE SEQUENCE</scope>
    <source>
        <strain evidence="1">Duluth1</strain>
        <tissue evidence="1">Whole animal</tissue>
    </source>
</reference>
<evidence type="ECO:0000313" key="2">
    <source>
        <dbReference type="Proteomes" id="UP000828390"/>
    </source>
</evidence>
<keyword evidence="2" id="KW-1185">Reference proteome</keyword>
<evidence type="ECO:0000313" key="1">
    <source>
        <dbReference type="EMBL" id="KAH3782067.1"/>
    </source>
</evidence>
<proteinExistence type="predicted"/>
<dbReference type="EMBL" id="JAIWYP010000008">
    <property type="protein sequence ID" value="KAH3782067.1"/>
    <property type="molecule type" value="Genomic_DNA"/>
</dbReference>
<dbReference type="AlphaFoldDB" id="A0A9D4EKN3"/>
<comment type="caution">
    <text evidence="1">The sequence shown here is derived from an EMBL/GenBank/DDBJ whole genome shotgun (WGS) entry which is preliminary data.</text>
</comment>
<organism evidence="1 2">
    <name type="scientific">Dreissena polymorpha</name>
    <name type="common">Zebra mussel</name>
    <name type="synonym">Mytilus polymorpha</name>
    <dbReference type="NCBI Taxonomy" id="45954"/>
    <lineage>
        <taxon>Eukaryota</taxon>
        <taxon>Metazoa</taxon>
        <taxon>Spiralia</taxon>
        <taxon>Lophotrochozoa</taxon>
        <taxon>Mollusca</taxon>
        <taxon>Bivalvia</taxon>
        <taxon>Autobranchia</taxon>
        <taxon>Heteroconchia</taxon>
        <taxon>Euheterodonta</taxon>
        <taxon>Imparidentia</taxon>
        <taxon>Neoheterodontei</taxon>
        <taxon>Myida</taxon>
        <taxon>Dreissenoidea</taxon>
        <taxon>Dreissenidae</taxon>
        <taxon>Dreissena</taxon>
    </lineage>
</organism>
<name>A0A9D4EKN3_DREPO</name>
<protein>
    <submittedName>
        <fullName evidence="1">Uncharacterized protein</fullName>
    </submittedName>
</protein>
<gene>
    <name evidence="1" type="ORF">DPMN_159978</name>
</gene>